<gene>
    <name evidence="2" type="ORF">FHT02_000648</name>
</gene>
<name>A0A840YP38_9SPHN</name>
<feature type="domain" description="Tape measure protein N-terminal" evidence="1">
    <location>
        <begin position="66"/>
        <end position="257"/>
    </location>
</feature>
<dbReference type="Pfam" id="PF20155">
    <property type="entry name" value="TMP_3"/>
    <property type="match status" value="1"/>
</dbReference>
<dbReference type="InterPro" id="IPR013491">
    <property type="entry name" value="Tape_meas_N"/>
</dbReference>
<dbReference type="Proteomes" id="UP000527143">
    <property type="component" value="Unassembled WGS sequence"/>
</dbReference>
<organism evidence="2 3">
    <name type="scientific">Sphingomonas xinjiangensis</name>
    <dbReference type="NCBI Taxonomy" id="643568"/>
    <lineage>
        <taxon>Bacteria</taxon>
        <taxon>Pseudomonadati</taxon>
        <taxon>Pseudomonadota</taxon>
        <taxon>Alphaproteobacteria</taxon>
        <taxon>Sphingomonadales</taxon>
        <taxon>Sphingomonadaceae</taxon>
        <taxon>Sphingomonas</taxon>
    </lineage>
</organism>
<evidence type="ECO:0000313" key="3">
    <source>
        <dbReference type="Proteomes" id="UP000527143"/>
    </source>
</evidence>
<sequence length="324" mass="35065">MAQKIGSLYASLDLESANFLNGLKNATRATDRAATSIDKAMLKVSTAVKGFVAVWAANNAIQGAQKLMELADAGKKLEGQLRLATDGFGSYGQAQKDVQRIAAETRADLNETGMLYAKNSRGVKELGGSQQQAALMTENFNKALKVGNAKTQESASAMLAWGQAMNSGKMEGEDYNSIIDASPPLIEALARALGKPIGEMKKLVEEGKVTGQVMMDALTKPEYTQKLIDDFQKVPKTWEETVTLIENQAQTLVTAFDRGSGLSNAIVDLFQSGVDGATDMGRSREQGHRNACRIRSHGTDHPRRLRSSGRCFRASTAGRLRYVR</sequence>
<proteinExistence type="predicted"/>
<keyword evidence="3" id="KW-1185">Reference proteome</keyword>
<comment type="caution">
    <text evidence="2">The sequence shown here is derived from an EMBL/GenBank/DDBJ whole genome shotgun (WGS) entry which is preliminary data.</text>
</comment>
<dbReference type="NCBIfam" id="TIGR02675">
    <property type="entry name" value="tape_meas_nterm"/>
    <property type="match status" value="1"/>
</dbReference>
<accession>A0A840YP38</accession>
<evidence type="ECO:0000259" key="1">
    <source>
        <dbReference type="Pfam" id="PF20155"/>
    </source>
</evidence>
<dbReference type="EMBL" id="JACIJF010000001">
    <property type="protein sequence ID" value="MBB5709442.1"/>
    <property type="molecule type" value="Genomic_DNA"/>
</dbReference>
<reference evidence="2 3" key="1">
    <citation type="submission" date="2020-08" db="EMBL/GenBank/DDBJ databases">
        <title>Genomic Encyclopedia of Type Strains, Phase IV (KMG-IV): sequencing the most valuable type-strain genomes for metagenomic binning, comparative biology and taxonomic classification.</title>
        <authorList>
            <person name="Goeker M."/>
        </authorList>
    </citation>
    <scope>NUCLEOTIDE SEQUENCE [LARGE SCALE GENOMIC DNA]</scope>
    <source>
        <strain evidence="2 3">DSM 26736</strain>
    </source>
</reference>
<evidence type="ECO:0000313" key="2">
    <source>
        <dbReference type="EMBL" id="MBB5709442.1"/>
    </source>
</evidence>
<dbReference type="RefSeq" id="WP_184084130.1">
    <property type="nucleotide sequence ID" value="NZ_JACIJF010000001.1"/>
</dbReference>
<dbReference type="AlphaFoldDB" id="A0A840YP38"/>
<protein>
    <submittedName>
        <fullName evidence="2">Tape measure domain-containing protein</fullName>
    </submittedName>
</protein>